<dbReference type="HOGENOM" id="CLU_1507379_0_0_2"/>
<evidence type="ECO:0000313" key="4">
    <source>
        <dbReference type="Proteomes" id="UP000002315"/>
    </source>
</evidence>
<feature type="region of interest" description="Disordered" evidence="1">
    <location>
        <begin position="156"/>
        <end position="178"/>
    </location>
</feature>
<organism evidence="3 4">
    <name type="scientific">Methanothermus fervidus (strain ATCC 43054 / DSM 2088 / JCM 10308 / V24 S)</name>
    <dbReference type="NCBI Taxonomy" id="523846"/>
    <lineage>
        <taxon>Archaea</taxon>
        <taxon>Methanobacteriati</taxon>
        <taxon>Methanobacteriota</taxon>
        <taxon>Methanomada group</taxon>
        <taxon>Methanobacteria</taxon>
        <taxon>Methanobacteriales</taxon>
        <taxon>Methanothermaceae</taxon>
        <taxon>Methanothermus</taxon>
    </lineage>
</organism>
<evidence type="ECO:0008006" key="5">
    <source>
        <dbReference type="Google" id="ProtNLM"/>
    </source>
</evidence>
<keyword evidence="2" id="KW-1133">Transmembrane helix</keyword>
<accession>E3GWP7</accession>
<sequence length="178" mass="20265">MVGISKRDLEKKLEKLEKDFKEGKISEDVYRNLKNKYTSELKALKILDRLEQMKSPKKEKPKVEKRKKELKESYLDYKDKGSKIKSSILVTILLAFAIGSAFGLYVLKFSPHTPVVFVNETAFPQSISNATNVTQNFTANETQGYVSYQHPTISYQPESYQQPTPSESHPTPSQNISG</sequence>
<dbReference type="KEGG" id="mfv:Mfer_1180"/>
<reference evidence="3 4" key="1">
    <citation type="journal article" date="2010" name="Stand. Genomic Sci.">
        <title>Complete genome sequence of Methanothermus fervidus type strain (V24S).</title>
        <authorList>
            <person name="Anderson I."/>
            <person name="Djao O.D."/>
            <person name="Misra M."/>
            <person name="Chertkov O."/>
            <person name="Nolan M."/>
            <person name="Lucas S."/>
            <person name="Lapidus A."/>
            <person name="Del Rio T.G."/>
            <person name="Tice H."/>
            <person name="Cheng J.F."/>
            <person name="Tapia R."/>
            <person name="Han C."/>
            <person name="Goodwin L."/>
            <person name="Pitluck S."/>
            <person name="Liolios K."/>
            <person name="Ivanova N."/>
            <person name="Mavromatis K."/>
            <person name="Mikhailova N."/>
            <person name="Pati A."/>
            <person name="Brambilla E."/>
            <person name="Chen A."/>
            <person name="Palaniappan K."/>
            <person name="Land M."/>
            <person name="Hauser L."/>
            <person name="Chang Y.J."/>
            <person name="Jeffries C.D."/>
            <person name="Sikorski J."/>
            <person name="Spring S."/>
            <person name="Rohde M."/>
            <person name="Eichinger K."/>
            <person name="Huber H."/>
            <person name="Wirth R."/>
            <person name="Goker M."/>
            <person name="Detter J.C."/>
            <person name="Woyke T."/>
            <person name="Bristow J."/>
            <person name="Eisen J.A."/>
            <person name="Markowitz V."/>
            <person name="Hugenholtz P."/>
            <person name="Klenk H.P."/>
            <person name="Kyrpides N.C."/>
        </authorList>
    </citation>
    <scope>NUCLEOTIDE SEQUENCE [LARGE SCALE GENOMIC DNA]</scope>
    <source>
        <strain evidence="4">ATCC 43054 / DSM 2088 / JCM 10308 / V24 S</strain>
    </source>
</reference>
<dbReference type="STRING" id="523846.Mfer_1180"/>
<dbReference type="AlphaFoldDB" id="E3GWP7"/>
<proteinExistence type="predicted"/>
<dbReference type="EMBL" id="CP002278">
    <property type="protein sequence ID" value="ADP77966.1"/>
    <property type="molecule type" value="Genomic_DNA"/>
</dbReference>
<protein>
    <recommendedName>
        <fullName evidence="5">SHOCT domain-containing protein</fullName>
    </recommendedName>
</protein>
<keyword evidence="2" id="KW-0812">Transmembrane</keyword>
<evidence type="ECO:0000256" key="1">
    <source>
        <dbReference type="SAM" id="MobiDB-lite"/>
    </source>
</evidence>
<name>E3GWP7_METFV</name>
<keyword evidence="2" id="KW-0472">Membrane</keyword>
<evidence type="ECO:0000313" key="3">
    <source>
        <dbReference type="EMBL" id="ADP77966.1"/>
    </source>
</evidence>
<dbReference type="Proteomes" id="UP000002315">
    <property type="component" value="Chromosome"/>
</dbReference>
<evidence type="ECO:0000256" key="2">
    <source>
        <dbReference type="SAM" id="Phobius"/>
    </source>
</evidence>
<keyword evidence="4" id="KW-1185">Reference proteome</keyword>
<feature type="transmembrane region" description="Helical" evidence="2">
    <location>
        <begin position="88"/>
        <end position="107"/>
    </location>
</feature>
<gene>
    <name evidence="3" type="ordered locus">Mfer_1180</name>
</gene>